<dbReference type="Gene3D" id="3.10.28.20">
    <property type="entry name" value="Acetamidase/Formamidase-like domains"/>
    <property type="match status" value="1"/>
</dbReference>
<dbReference type="Pfam" id="PF03069">
    <property type="entry name" value="FmdA_AmdA"/>
    <property type="match status" value="1"/>
</dbReference>
<comment type="caution">
    <text evidence="1">The sequence shown here is derived from an EMBL/GenBank/DDBJ whole genome shotgun (WGS) entry which is preliminary data.</text>
</comment>
<dbReference type="SUPFAM" id="SSF141130">
    <property type="entry name" value="Acetamidase/Formamidase-like"/>
    <property type="match status" value="1"/>
</dbReference>
<gene>
    <name evidence="1" type="ORF">ENP34_01445</name>
</gene>
<dbReference type="PANTHER" id="PTHR31891">
    <property type="entry name" value="FORMAMIDASE C869.04-RELATED"/>
    <property type="match status" value="1"/>
</dbReference>
<dbReference type="Gene3D" id="2.60.120.580">
    <property type="entry name" value="Acetamidase/Formamidase-like domains"/>
    <property type="match status" value="2"/>
</dbReference>
<dbReference type="EMBL" id="DSIY01000032">
    <property type="protein sequence ID" value="HEG90102.1"/>
    <property type="molecule type" value="Genomic_DNA"/>
</dbReference>
<sequence length="375" mass="41340">MPAKVHRISIDPFKPLAEEPHTGHNRWHEAIEPILEVEPGERVILETRDAFDAQLTPQSTADDVTRARLGPVHPLTGPVYVKGAVPGDLLEVKLLEIEPDPWEHWGYTAEVPGFGFLRDVFPDPYLVHWHLVGDYAESPQLPGVRIRRCPHPGILGVAPSRDLREQATRREAELAARGGVALPPDPTDAVPAQGPVATEGLRTIPPRENAGNIDIKQITPGASVFLPVWVEGALFSTGDVHFAQGDCEACGTAIEMRASVHLEFRVHKGEAQRRGIRTLQFLRDGYFTEPEMAAPRRFYATTGICVREDGTNESENLTLAARDALLKMIDYLGTRGFDRQQAYALCSVAVDLRVSQVVDVPNFIVSALLPLDIFV</sequence>
<evidence type="ECO:0000313" key="1">
    <source>
        <dbReference type="EMBL" id="HEG90102.1"/>
    </source>
</evidence>
<dbReference type="InterPro" id="IPR004304">
    <property type="entry name" value="FmdA_AmdA"/>
</dbReference>
<reference evidence="1" key="1">
    <citation type="journal article" date="2020" name="mSystems">
        <title>Genome- and Community-Level Interaction Insights into Carbon Utilization and Element Cycling Functions of Hydrothermarchaeota in Hydrothermal Sediment.</title>
        <authorList>
            <person name="Zhou Z."/>
            <person name="Liu Y."/>
            <person name="Xu W."/>
            <person name="Pan J."/>
            <person name="Luo Z.H."/>
            <person name="Li M."/>
        </authorList>
    </citation>
    <scope>NUCLEOTIDE SEQUENCE [LARGE SCALE GENOMIC DNA]</scope>
    <source>
        <strain evidence="1">SpSt-210</strain>
    </source>
</reference>
<name>A0A831X6J6_9BACT</name>
<accession>A0A831X6J6</accession>
<protein>
    <submittedName>
        <fullName evidence="1">Acetamidase/formamidase family protein</fullName>
    </submittedName>
</protein>
<proteinExistence type="predicted"/>
<dbReference type="AlphaFoldDB" id="A0A831X6J6"/>
<dbReference type="GO" id="GO:0016811">
    <property type="term" value="F:hydrolase activity, acting on carbon-nitrogen (but not peptide) bonds, in linear amides"/>
    <property type="evidence" value="ECO:0007669"/>
    <property type="project" value="InterPro"/>
</dbReference>
<organism evidence="1">
    <name type="scientific">Thermorudis peleae</name>
    <dbReference type="NCBI Taxonomy" id="1382356"/>
    <lineage>
        <taxon>Bacteria</taxon>
        <taxon>Pseudomonadati</taxon>
        <taxon>Thermomicrobiota</taxon>
        <taxon>Thermomicrobia</taxon>
        <taxon>Thermomicrobia incertae sedis</taxon>
        <taxon>Thermorudis</taxon>
    </lineage>
</organism>
<dbReference type="PANTHER" id="PTHR31891:SF1">
    <property type="entry name" value="FORMAMIDASE C869.04-RELATED"/>
    <property type="match status" value="1"/>
</dbReference>